<evidence type="ECO:0000313" key="4">
    <source>
        <dbReference type="Proteomes" id="UP000430634"/>
    </source>
</evidence>
<gene>
    <name evidence="2" type="ORF">GCM10011572_44020</name>
    <name evidence="3" type="ORF">GM672_06560</name>
</gene>
<comment type="caution">
    <text evidence="3">The sequence shown here is derived from an EMBL/GenBank/DDBJ whole genome shotgun (WGS) entry which is preliminary data.</text>
</comment>
<dbReference type="Proteomes" id="UP000622638">
    <property type="component" value="Unassembled WGS sequence"/>
</dbReference>
<dbReference type="OrthoDB" id="237820at2"/>
<reference evidence="5" key="2">
    <citation type="journal article" date="2019" name="Int. J. Syst. Evol. Microbiol.">
        <title>The Global Catalogue of Microorganisms (GCM) 10K type strain sequencing project: providing services to taxonomists for standard genome sequencing and annotation.</title>
        <authorList>
            <consortium name="The Broad Institute Genomics Platform"/>
            <consortium name="The Broad Institute Genome Sequencing Center for Infectious Disease"/>
            <person name="Wu L."/>
            <person name="Ma J."/>
        </authorList>
    </citation>
    <scope>NUCLEOTIDE SEQUENCE [LARGE SCALE GENOMIC DNA]</scope>
    <source>
        <strain evidence="5">CGMCC 1.15931</strain>
    </source>
</reference>
<evidence type="ECO:0000313" key="5">
    <source>
        <dbReference type="Proteomes" id="UP000622638"/>
    </source>
</evidence>
<organism evidence="3 4">
    <name type="scientific">Pseudoduganella buxea</name>
    <dbReference type="NCBI Taxonomy" id="1949069"/>
    <lineage>
        <taxon>Bacteria</taxon>
        <taxon>Pseudomonadati</taxon>
        <taxon>Pseudomonadota</taxon>
        <taxon>Betaproteobacteria</taxon>
        <taxon>Burkholderiales</taxon>
        <taxon>Oxalobacteraceae</taxon>
        <taxon>Telluria group</taxon>
        <taxon>Pseudoduganella</taxon>
    </lineage>
</organism>
<evidence type="ECO:0000259" key="1">
    <source>
        <dbReference type="Pfam" id="PF09937"/>
    </source>
</evidence>
<dbReference type="Proteomes" id="UP000430634">
    <property type="component" value="Unassembled WGS sequence"/>
</dbReference>
<reference evidence="3 4" key="3">
    <citation type="submission" date="2019-11" db="EMBL/GenBank/DDBJ databases">
        <title>Type strains purchased from KCTC, JCM and DSMZ.</title>
        <authorList>
            <person name="Lu H."/>
        </authorList>
    </citation>
    <scope>NUCLEOTIDE SEQUENCE [LARGE SCALE GENOMIC DNA]</scope>
    <source>
        <strain evidence="3 4">KCTC 52429</strain>
    </source>
</reference>
<dbReference type="EMBL" id="BMKG01000024">
    <property type="protein sequence ID" value="GGC17881.1"/>
    <property type="molecule type" value="Genomic_DNA"/>
</dbReference>
<reference evidence="2" key="1">
    <citation type="journal article" date="2014" name="Int. J. Syst. Evol. Microbiol.">
        <title>Complete genome of a new Firmicutes species belonging to the dominant human colonic microbiota ('Ruminococcus bicirculans') reveals two chromosomes and a selective capacity to utilize plant glucans.</title>
        <authorList>
            <consortium name="NISC Comparative Sequencing Program"/>
            <person name="Wegmann U."/>
            <person name="Louis P."/>
            <person name="Goesmann A."/>
            <person name="Henrissat B."/>
            <person name="Duncan S.H."/>
            <person name="Flint H.J."/>
        </authorList>
    </citation>
    <scope>NUCLEOTIDE SEQUENCE</scope>
    <source>
        <strain evidence="2">CGMCC 1.15931</strain>
    </source>
</reference>
<feature type="domain" description="DUF2169" evidence="1">
    <location>
        <begin position="22"/>
        <end position="324"/>
    </location>
</feature>
<name>A0A6I3SXJ2_9BURK</name>
<evidence type="ECO:0000313" key="2">
    <source>
        <dbReference type="EMBL" id="GGC17881.1"/>
    </source>
</evidence>
<proteinExistence type="predicted"/>
<reference evidence="2" key="4">
    <citation type="submission" date="2024-05" db="EMBL/GenBank/DDBJ databases">
        <authorList>
            <person name="Sun Q."/>
            <person name="Zhou Y."/>
        </authorList>
    </citation>
    <scope>NUCLEOTIDE SEQUENCE</scope>
    <source>
        <strain evidence="2">CGMCC 1.15931</strain>
    </source>
</reference>
<protein>
    <submittedName>
        <fullName evidence="3">DUF2169 domain-containing protein</fullName>
    </submittedName>
</protein>
<accession>A0A6I3SXJ2</accession>
<dbReference type="AlphaFoldDB" id="A0A6I3SXJ2"/>
<sequence>MEIIVGSKFLAVDTACVLDATGREHLVVVAKSSWQIPQPGQRPRPLPPQALQHADVFLGEPGESPMLYGSDMVRFKPRCDVLFHASAHAPDGAPFKELAVAWQVGPLRKGLRVHGPRTWRKRLGLFGLSEAEPVTQMPLHFGMAFGGTRSFTKGSGAKAQVLCEAHLANPAGLGWFGAKTDEDAVGQPAPCLEALDEPVRKPGGTYAPVAFSAVARHWQPRPAYAGTYDAAWERDVFPFLPDDFDEQFNQCAPADQQMPYPVGGEHVVLKHMMAGRPFVRFRLPRLDTVTVRILRADYTSEEPVAVADTLYFEPDLDRFSVVWRASVPIKRRLQEFLTVAVGPVSTEWWHRKAMGIDGCDGCSEAPDSNALEAQP</sequence>
<dbReference type="InterPro" id="IPR018683">
    <property type="entry name" value="DUF2169"/>
</dbReference>
<evidence type="ECO:0000313" key="3">
    <source>
        <dbReference type="EMBL" id="MTV52397.1"/>
    </source>
</evidence>
<dbReference type="EMBL" id="WNKZ01000012">
    <property type="protein sequence ID" value="MTV52397.1"/>
    <property type="molecule type" value="Genomic_DNA"/>
</dbReference>
<dbReference type="RefSeq" id="WP_155469731.1">
    <property type="nucleotide sequence ID" value="NZ_BMKG01000024.1"/>
</dbReference>
<dbReference type="Pfam" id="PF09937">
    <property type="entry name" value="DUF2169"/>
    <property type="match status" value="1"/>
</dbReference>
<keyword evidence="5" id="KW-1185">Reference proteome</keyword>